<keyword evidence="1" id="KW-0812">Transmembrane</keyword>
<reference evidence="3" key="1">
    <citation type="journal article" date="2021" name="PeerJ">
        <title>Extensive microbial diversity within the chicken gut microbiome revealed by metagenomics and culture.</title>
        <authorList>
            <person name="Gilroy R."/>
            <person name="Ravi A."/>
            <person name="Getino M."/>
            <person name="Pursley I."/>
            <person name="Horton D.L."/>
            <person name="Alikhan N.F."/>
            <person name="Baker D."/>
            <person name="Gharbi K."/>
            <person name="Hall N."/>
            <person name="Watson M."/>
            <person name="Adriaenssens E.M."/>
            <person name="Foster-Nyarko E."/>
            <person name="Jarju S."/>
            <person name="Secka A."/>
            <person name="Antonio M."/>
            <person name="Oren A."/>
            <person name="Chaudhuri R.R."/>
            <person name="La Ragione R."/>
            <person name="Hildebrand F."/>
            <person name="Pallen M.J."/>
        </authorList>
    </citation>
    <scope>NUCLEOTIDE SEQUENCE</scope>
    <source>
        <strain evidence="3">ChiBcolR8-3208</strain>
    </source>
</reference>
<dbReference type="PANTHER" id="PTHR34978">
    <property type="entry name" value="POSSIBLE SENSOR-TRANSDUCER PROTEIN BLAR"/>
    <property type="match status" value="1"/>
</dbReference>
<dbReference type="EMBL" id="DWXZ01000027">
    <property type="protein sequence ID" value="HJB36772.1"/>
    <property type="molecule type" value="Genomic_DNA"/>
</dbReference>
<feature type="transmembrane region" description="Helical" evidence="1">
    <location>
        <begin position="72"/>
        <end position="94"/>
    </location>
</feature>
<feature type="domain" description="Peptidase M56" evidence="2">
    <location>
        <begin position="71"/>
        <end position="264"/>
    </location>
</feature>
<dbReference type="Proteomes" id="UP000824214">
    <property type="component" value="Unassembled WGS sequence"/>
</dbReference>
<dbReference type="PANTHER" id="PTHR34978:SF3">
    <property type="entry name" value="SLR0241 PROTEIN"/>
    <property type="match status" value="1"/>
</dbReference>
<gene>
    <name evidence="3" type="ORF">H9942_01730</name>
</gene>
<sequence length="317" mass="34960">MILTELFFLVVYLSLVGGLFGVVSLLLSRVLKRALPLWFSLCGLTLYGILVLSPQVRLFSPQPEQRLPAFHMAALVWAMGCVLFLAYRVTQLLLAGKSLRRRPPCQNQRLLGLAAQCAQSLGRKRTPPLLETPLDAPISVAGALRPVLLVDAATLSLLTDAQLQAVLTHELTHIRRHHLLLQRVYDVVCAVHWFNPLAWLCREDFALHCETDCDAHALRSLTGSVTSGEYAQAILRLLELSACREAKTAQGLGALTFLHTKRRLGRILAKPAPWKKRLLAAGLAGLLVLALAFSAEFSRQHFYPYPAYSVGTESGAQ</sequence>
<evidence type="ECO:0000256" key="1">
    <source>
        <dbReference type="SAM" id="Phobius"/>
    </source>
</evidence>
<organism evidence="3 4">
    <name type="scientific">Candidatus Acutalibacter ornithocaccae</name>
    <dbReference type="NCBI Taxonomy" id="2838416"/>
    <lineage>
        <taxon>Bacteria</taxon>
        <taxon>Bacillati</taxon>
        <taxon>Bacillota</taxon>
        <taxon>Clostridia</taxon>
        <taxon>Eubacteriales</taxon>
        <taxon>Acutalibacteraceae</taxon>
        <taxon>Acutalibacter</taxon>
    </lineage>
</organism>
<dbReference type="CDD" id="cd07341">
    <property type="entry name" value="M56_BlaR1_MecR1_like"/>
    <property type="match status" value="1"/>
</dbReference>
<evidence type="ECO:0000313" key="4">
    <source>
        <dbReference type="Proteomes" id="UP000824214"/>
    </source>
</evidence>
<evidence type="ECO:0000313" key="3">
    <source>
        <dbReference type="EMBL" id="HJB36772.1"/>
    </source>
</evidence>
<proteinExistence type="predicted"/>
<feature type="transmembrane region" description="Helical" evidence="1">
    <location>
        <begin position="34"/>
        <end position="52"/>
    </location>
</feature>
<keyword evidence="1" id="KW-0472">Membrane</keyword>
<evidence type="ECO:0000259" key="2">
    <source>
        <dbReference type="Pfam" id="PF05569"/>
    </source>
</evidence>
<dbReference type="InterPro" id="IPR052173">
    <property type="entry name" value="Beta-lactam_resp_regulator"/>
</dbReference>
<keyword evidence="1" id="KW-1133">Transmembrane helix</keyword>
<comment type="caution">
    <text evidence="3">The sequence shown here is derived from an EMBL/GenBank/DDBJ whole genome shotgun (WGS) entry which is preliminary data.</text>
</comment>
<dbReference type="Pfam" id="PF05569">
    <property type="entry name" value="Peptidase_M56"/>
    <property type="match status" value="1"/>
</dbReference>
<dbReference type="AlphaFoldDB" id="A0A9D2LWF3"/>
<feature type="transmembrane region" description="Helical" evidence="1">
    <location>
        <begin position="278"/>
        <end position="295"/>
    </location>
</feature>
<accession>A0A9D2LWF3</accession>
<dbReference type="InterPro" id="IPR008756">
    <property type="entry name" value="Peptidase_M56"/>
</dbReference>
<name>A0A9D2LWF3_9FIRM</name>
<feature type="transmembrane region" description="Helical" evidence="1">
    <location>
        <begin position="6"/>
        <end position="27"/>
    </location>
</feature>
<reference evidence="3" key="2">
    <citation type="submission" date="2021-04" db="EMBL/GenBank/DDBJ databases">
        <authorList>
            <person name="Gilroy R."/>
        </authorList>
    </citation>
    <scope>NUCLEOTIDE SEQUENCE</scope>
    <source>
        <strain evidence="3">ChiBcolR8-3208</strain>
    </source>
</reference>
<protein>
    <submittedName>
        <fullName evidence="3">M56 family metallopeptidase</fullName>
    </submittedName>
</protein>
<dbReference type="Gene3D" id="3.30.2010.10">
    <property type="entry name" value="Metalloproteases ('zincins'), catalytic domain"/>
    <property type="match status" value="1"/>
</dbReference>